<evidence type="ECO:0000313" key="1">
    <source>
        <dbReference type="EMBL" id="JAT78838.1"/>
    </source>
</evidence>
<dbReference type="Gene3D" id="2.40.128.20">
    <property type="match status" value="1"/>
</dbReference>
<sequence length="147" mass="15950">FQEARAVSFGPKIQTGLKSEKTGYIATNCATGKVRHTRCSHSTARTAKDGTGYPYSVLKVGPSVFSPKLLSPASLYLRSTLKECDVTHFYGEDFGGPHLELWKHSAAKAGSAALKCCEEKYKAELQRLGKSDSQVKKISEGCSNYPA</sequence>
<protein>
    <submittedName>
        <fullName evidence="1">Salivary lipocalin</fullName>
    </submittedName>
</protein>
<dbReference type="AlphaFoldDB" id="A0A1D2AI56"/>
<dbReference type="EMBL" id="GETE01000976">
    <property type="protein sequence ID" value="JAT78838.1"/>
    <property type="molecule type" value="Transcribed_RNA"/>
</dbReference>
<organism evidence="1">
    <name type="scientific">Ornithodoros brasiliensis</name>
    <name type="common">Mouro tick</name>
    <dbReference type="NCBI Taxonomy" id="888526"/>
    <lineage>
        <taxon>Eukaryota</taxon>
        <taxon>Metazoa</taxon>
        <taxon>Ecdysozoa</taxon>
        <taxon>Arthropoda</taxon>
        <taxon>Chelicerata</taxon>
        <taxon>Arachnida</taxon>
        <taxon>Acari</taxon>
        <taxon>Parasitiformes</taxon>
        <taxon>Ixodida</taxon>
        <taxon>Ixodoidea</taxon>
        <taxon>Argasidae</taxon>
        <taxon>Ornithodorinae</taxon>
        <taxon>Ornithodoros</taxon>
    </lineage>
</organism>
<name>A0A1D2AI56_ORNBR</name>
<reference evidence="1" key="1">
    <citation type="submission" date="2016-07" db="EMBL/GenBank/DDBJ databases">
        <title>Salivary Glands transcriptome analysis on engorged females of Ornithodoros brasiliensis (Acari:Argasidae).</title>
        <authorList>
            <person name="Simons S.M."/>
            <person name="Carvalho E."/>
            <person name="Junqueira-de-Azevedo I."/>
            <person name="Ho P.L."/>
            <person name="Giovanni D."/>
            <person name="Mendonca R."/>
            <person name="Onofrio V."/>
            <person name="Landulfo G."/>
            <person name="Ramirez D."/>
            <person name="Barros-Battesti D."/>
        </authorList>
    </citation>
    <scope>NUCLEOTIDE SEQUENCE</scope>
    <source>
        <strain evidence="1">Female</strain>
        <tissue evidence="1">Salivary gland</tissue>
    </source>
</reference>
<feature type="non-terminal residue" evidence="1">
    <location>
        <position position="1"/>
    </location>
</feature>
<dbReference type="InterPro" id="IPR012674">
    <property type="entry name" value="Calycin"/>
</dbReference>
<accession>A0A1D2AI56</accession>
<proteinExistence type="predicted"/>